<keyword evidence="5" id="KW-0460">Magnesium</keyword>
<dbReference type="EMBL" id="CP014168">
    <property type="protein sequence ID" value="AOH86887.1"/>
    <property type="molecule type" value="Genomic_DNA"/>
</dbReference>
<name>A0A1B3ZHI3_9SPHN</name>
<accession>A0A1B3ZHI3</accession>
<dbReference type="InterPro" id="IPR025877">
    <property type="entry name" value="MobA-like_NTP_Trfase"/>
</dbReference>
<evidence type="ECO:0000313" key="10">
    <source>
        <dbReference type="Proteomes" id="UP000094256"/>
    </source>
</evidence>
<dbReference type="SUPFAM" id="SSF53448">
    <property type="entry name" value="Nucleotide-diphospho-sugar transferases"/>
    <property type="match status" value="1"/>
</dbReference>
<dbReference type="InterPro" id="IPR013482">
    <property type="entry name" value="Molybde_CF_guanTrfase"/>
</dbReference>
<reference evidence="9 10" key="1">
    <citation type="submission" date="2016-01" db="EMBL/GenBank/DDBJ databases">
        <title>Complete genome and mega plasmid sequence of Sphingomonas panacis DCY99 elicits systemic resistance in rice to Xanthomonas oryzae.</title>
        <authorList>
            <person name="Kim Y.J."/>
            <person name="Yang D.C."/>
            <person name="Sing P."/>
        </authorList>
    </citation>
    <scope>NUCLEOTIDE SEQUENCE [LARGE SCALE GENOMIC DNA]</scope>
    <source>
        <strain evidence="9 10">DCY99</strain>
    </source>
</reference>
<evidence type="ECO:0000256" key="7">
    <source>
        <dbReference type="ARBA" id="ARBA00023150"/>
    </source>
</evidence>
<organism evidence="9 10">
    <name type="scientific">Sphingomonas panacis</name>
    <dbReference type="NCBI Taxonomy" id="1560345"/>
    <lineage>
        <taxon>Bacteria</taxon>
        <taxon>Pseudomonadati</taxon>
        <taxon>Pseudomonadota</taxon>
        <taxon>Alphaproteobacteria</taxon>
        <taxon>Sphingomonadales</taxon>
        <taxon>Sphingomonadaceae</taxon>
        <taxon>Sphingomonas</taxon>
    </lineage>
</organism>
<dbReference type="CDD" id="cd02503">
    <property type="entry name" value="MobA"/>
    <property type="match status" value="1"/>
</dbReference>
<proteinExistence type="predicted"/>
<dbReference type="Gene3D" id="3.90.550.10">
    <property type="entry name" value="Spore Coat Polysaccharide Biosynthesis Protein SpsA, Chain A"/>
    <property type="match status" value="1"/>
</dbReference>
<dbReference type="KEGG" id="span:AWL63_17025"/>
<keyword evidence="2" id="KW-0808">Transferase</keyword>
<protein>
    <recommendedName>
        <fullName evidence="8">MobA-like NTP transferase domain-containing protein</fullName>
    </recommendedName>
</protein>
<feature type="domain" description="MobA-like NTP transferase" evidence="8">
    <location>
        <begin position="8"/>
        <end position="113"/>
    </location>
</feature>
<evidence type="ECO:0000256" key="2">
    <source>
        <dbReference type="ARBA" id="ARBA00022679"/>
    </source>
</evidence>
<dbReference type="PANTHER" id="PTHR19136:SF81">
    <property type="entry name" value="MOLYBDENUM COFACTOR GUANYLYLTRANSFERASE"/>
    <property type="match status" value="1"/>
</dbReference>
<gene>
    <name evidence="9" type="ORF">AWL63_17025</name>
</gene>
<dbReference type="OrthoDB" id="9788394at2"/>
<dbReference type="InterPro" id="IPR029044">
    <property type="entry name" value="Nucleotide-diphossugar_trans"/>
</dbReference>
<evidence type="ECO:0000313" key="9">
    <source>
        <dbReference type="EMBL" id="AOH86887.1"/>
    </source>
</evidence>
<keyword evidence="7" id="KW-0501">Molybdenum cofactor biosynthesis</keyword>
<dbReference type="Proteomes" id="UP000094256">
    <property type="component" value="Chromosome"/>
</dbReference>
<dbReference type="RefSeq" id="WP_069207437.1">
    <property type="nucleotide sequence ID" value="NZ_CP014168.1"/>
</dbReference>
<evidence type="ECO:0000256" key="5">
    <source>
        <dbReference type="ARBA" id="ARBA00022842"/>
    </source>
</evidence>
<keyword evidence="6" id="KW-0342">GTP-binding</keyword>
<keyword evidence="10" id="KW-1185">Reference proteome</keyword>
<evidence type="ECO:0000256" key="6">
    <source>
        <dbReference type="ARBA" id="ARBA00023134"/>
    </source>
</evidence>
<keyword evidence="1" id="KW-0963">Cytoplasm</keyword>
<keyword evidence="3" id="KW-0479">Metal-binding</keyword>
<dbReference type="GO" id="GO:0005525">
    <property type="term" value="F:GTP binding"/>
    <property type="evidence" value="ECO:0007669"/>
    <property type="project" value="UniProtKB-KW"/>
</dbReference>
<evidence type="ECO:0000256" key="1">
    <source>
        <dbReference type="ARBA" id="ARBA00022490"/>
    </source>
</evidence>
<evidence type="ECO:0000259" key="8">
    <source>
        <dbReference type="Pfam" id="PF12804"/>
    </source>
</evidence>
<dbReference type="GO" id="GO:0046872">
    <property type="term" value="F:metal ion binding"/>
    <property type="evidence" value="ECO:0007669"/>
    <property type="project" value="UniProtKB-KW"/>
</dbReference>
<dbReference type="STRING" id="1560345.AWL63_17025"/>
<dbReference type="GO" id="GO:0016779">
    <property type="term" value="F:nucleotidyltransferase activity"/>
    <property type="evidence" value="ECO:0007669"/>
    <property type="project" value="UniProtKB-ARBA"/>
</dbReference>
<dbReference type="GO" id="GO:0006777">
    <property type="term" value="P:Mo-molybdopterin cofactor biosynthetic process"/>
    <property type="evidence" value="ECO:0007669"/>
    <property type="project" value="UniProtKB-KW"/>
</dbReference>
<dbReference type="PANTHER" id="PTHR19136">
    <property type="entry name" value="MOLYBDENUM COFACTOR GUANYLYLTRANSFERASE"/>
    <property type="match status" value="1"/>
</dbReference>
<evidence type="ECO:0000256" key="4">
    <source>
        <dbReference type="ARBA" id="ARBA00022741"/>
    </source>
</evidence>
<dbReference type="Pfam" id="PF12804">
    <property type="entry name" value="NTP_transf_3"/>
    <property type="match status" value="1"/>
</dbReference>
<keyword evidence="4" id="KW-0547">Nucleotide-binding</keyword>
<dbReference type="AlphaFoldDB" id="A0A1B3ZHI3"/>
<sequence>MTSRTILGAIIAGGASSRFGSDKALALLDGQPLIAHAAAALGAFVKTIVVCGRDWNGLQSLADRPRPGLGPLGGIAAALLHAEATGYTHVLTIGCDMPRVPPALIADVIAGAPAYCGDAPILGCWRADAAEMLAARLDGYVSGTKSAALSIRRWADAVGATALPAPEPLFNVNTPADLPI</sequence>
<evidence type="ECO:0000256" key="3">
    <source>
        <dbReference type="ARBA" id="ARBA00022723"/>
    </source>
</evidence>